<dbReference type="RefSeq" id="WP_182513602.1">
    <property type="nucleotide sequence ID" value="NZ_JACJIQ010000012.1"/>
</dbReference>
<name>A0A839GHI4_9BACT</name>
<accession>A0A839GHI4</accession>
<sequence length="107" mass="12301">MFKEIKKIWCDTMLNPGTGRYSIKRFTTASCMLLFWYLVFASTIELHIWPEQEFSIVRPEIELVLVCLAGALGSTYLTIMGHLNSRKTRDANGQPLEPAYPETNKEE</sequence>
<organism evidence="3 4">
    <name type="scientific">Rufibacter quisquiliarum</name>
    <dbReference type="NCBI Taxonomy" id="1549639"/>
    <lineage>
        <taxon>Bacteria</taxon>
        <taxon>Pseudomonadati</taxon>
        <taxon>Bacteroidota</taxon>
        <taxon>Cytophagia</taxon>
        <taxon>Cytophagales</taxon>
        <taxon>Hymenobacteraceae</taxon>
        <taxon>Rufibacter</taxon>
    </lineage>
</organism>
<gene>
    <name evidence="3" type="ORF">FHS90_003068</name>
</gene>
<proteinExistence type="predicted"/>
<dbReference type="Proteomes" id="UP000563094">
    <property type="component" value="Unassembled WGS sequence"/>
</dbReference>
<feature type="transmembrane region" description="Helical" evidence="2">
    <location>
        <begin position="61"/>
        <end position="79"/>
    </location>
</feature>
<keyword evidence="2" id="KW-1133">Transmembrane helix</keyword>
<evidence type="ECO:0000313" key="4">
    <source>
        <dbReference type="Proteomes" id="UP000563094"/>
    </source>
</evidence>
<protein>
    <submittedName>
        <fullName evidence="3">Uncharacterized protein</fullName>
    </submittedName>
</protein>
<reference evidence="3 4" key="1">
    <citation type="submission" date="2020-08" db="EMBL/GenBank/DDBJ databases">
        <title>Genomic Encyclopedia of Type Strains, Phase IV (KMG-IV): sequencing the most valuable type-strain genomes for metagenomic binning, comparative biology and taxonomic classification.</title>
        <authorList>
            <person name="Goeker M."/>
        </authorList>
    </citation>
    <scope>NUCLEOTIDE SEQUENCE [LARGE SCALE GENOMIC DNA]</scope>
    <source>
        <strain evidence="3 4">DSM 29854</strain>
    </source>
</reference>
<keyword evidence="2" id="KW-0812">Transmembrane</keyword>
<feature type="transmembrane region" description="Helical" evidence="2">
    <location>
        <begin position="29"/>
        <end position="49"/>
    </location>
</feature>
<evidence type="ECO:0000256" key="1">
    <source>
        <dbReference type="SAM" id="MobiDB-lite"/>
    </source>
</evidence>
<keyword evidence="2" id="KW-0472">Membrane</keyword>
<evidence type="ECO:0000256" key="2">
    <source>
        <dbReference type="SAM" id="Phobius"/>
    </source>
</evidence>
<dbReference type="AlphaFoldDB" id="A0A839GHI4"/>
<feature type="region of interest" description="Disordered" evidence="1">
    <location>
        <begin position="87"/>
        <end position="107"/>
    </location>
</feature>
<evidence type="ECO:0000313" key="3">
    <source>
        <dbReference type="EMBL" id="MBA9078342.1"/>
    </source>
</evidence>
<keyword evidence="4" id="KW-1185">Reference proteome</keyword>
<dbReference type="EMBL" id="JACJIQ010000012">
    <property type="protein sequence ID" value="MBA9078342.1"/>
    <property type="molecule type" value="Genomic_DNA"/>
</dbReference>
<comment type="caution">
    <text evidence="3">The sequence shown here is derived from an EMBL/GenBank/DDBJ whole genome shotgun (WGS) entry which is preliminary data.</text>
</comment>